<organism evidence="1">
    <name type="scientific">mine drainage metagenome</name>
    <dbReference type="NCBI Taxonomy" id="410659"/>
    <lineage>
        <taxon>unclassified sequences</taxon>
        <taxon>metagenomes</taxon>
        <taxon>ecological metagenomes</taxon>
    </lineage>
</organism>
<evidence type="ECO:0000313" key="1">
    <source>
        <dbReference type="EMBL" id="OIQ80495.1"/>
    </source>
</evidence>
<name>A0A1J5QKP8_9ZZZZ</name>
<accession>A0A1J5QKP8</accession>
<proteinExistence type="predicted"/>
<reference evidence="1" key="1">
    <citation type="submission" date="2016-10" db="EMBL/GenBank/DDBJ databases">
        <title>Sequence of Gallionella enrichment culture.</title>
        <authorList>
            <person name="Poehlein A."/>
            <person name="Muehling M."/>
            <person name="Daniel R."/>
        </authorList>
    </citation>
    <scope>NUCLEOTIDE SEQUENCE</scope>
</reference>
<sequence>MKGNTPMQDINARGPLTALVDACNDLGLAEPIKRLCDLGDALRLKVPDLPPESAIADIPTPWNPSK</sequence>
<protein>
    <submittedName>
        <fullName evidence="1">Uncharacterized protein</fullName>
    </submittedName>
</protein>
<comment type="caution">
    <text evidence="1">The sequence shown here is derived from an EMBL/GenBank/DDBJ whole genome shotgun (WGS) entry which is preliminary data.</text>
</comment>
<dbReference type="EMBL" id="MLJW01001053">
    <property type="protein sequence ID" value="OIQ80495.1"/>
    <property type="molecule type" value="Genomic_DNA"/>
</dbReference>
<dbReference type="AlphaFoldDB" id="A0A1J5QKP8"/>
<gene>
    <name evidence="1" type="ORF">GALL_377500</name>
</gene>